<dbReference type="PANTHER" id="PTHR14218:SF15">
    <property type="entry name" value="TRIPEPTIDYL-PEPTIDASE 1"/>
    <property type="match status" value="1"/>
</dbReference>
<dbReference type="InterPro" id="IPR050819">
    <property type="entry name" value="Tripeptidyl-peptidase_I"/>
</dbReference>
<dbReference type="GO" id="GO:0004175">
    <property type="term" value="F:endopeptidase activity"/>
    <property type="evidence" value="ECO:0007669"/>
    <property type="project" value="TreeGrafter"/>
</dbReference>
<dbReference type="Pfam" id="PF09286">
    <property type="entry name" value="Pro-kuma_activ"/>
    <property type="match status" value="1"/>
</dbReference>
<name>A0AAD7EBN2_9AGAR</name>
<dbReference type="GO" id="GO:0006508">
    <property type="term" value="P:proteolysis"/>
    <property type="evidence" value="ECO:0007669"/>
    <property type="project" value="TreeGrafter"/>
</dbReference>
<proteinExistence type="predicted"/>
<dbReference type="AlphaFoldDB" id="A0AAD7EBN2"/>
<dbReference type="InterPro" id="IPR015366">
    <property type="entry name" value="S53_propep"/>
</dbReference>
<dbReference type="GO" id="GO:0008240">
    <property type="term" value="F:tripeptidyl-peptidase activity"/>
    <property type="evidence" value="ECO:0007669"/>
    <property type="project" value="TreeGrafter"/>
</dbReference>
<evidence type="ECO:0000313" key="3">
    <source>
        <dbReference type="Proteomes" id="UP001218218"/>
    </source>
</evidence>
<dbReference type="PANTHER" id="PTHR14218">
    <property type="entry name" value="PROTEASE S8 TRIPEPTIDYL PEPTIDASE I CLN2"/>
    <property type="match status" value="1"/>
</dbReference>
<comment type="caution">
    <text evidence="2">The sequence shown here is derived from an EMBL/GenBank/DDBJ whole genome shotgun (WGS) entry which is preliminary data.</text>
</comment>
<dbReference type="CDD" id="cd11377">
    <property type="entry name" value="Pro-peptidase_S53"/>
    <property type="match status" value="1"/>
</dbReference>
<sequence>VEAFARPTEETSAAVAQWLSDNDVESKTLTPAGDWISFTVPVGKANQMLRADFSVFTHLNSGKEAIRTLEYSLPEGLNRHVNLIAPTTFFSRPLRSGPVMSLKNAVLPEVFTVEGRHLSYVPCAGHRALYNIPTTPAVNTNNKIGVAGFDNQFANQVKSCSPIIFLKALRPDMPANTTFSLTSVDNRTNSQTLSQAGIEADL</sequence>
<organism evidence="2 3">
    <name type="scientific">Mycena albidolilacea</name>
    <dbReference type="NCBI Taxonomy" id="1033008"/>
    <lineage>
        <taxon>Eukaryota</taxon>
        <taxon>Fungi</taxon>
        <taxon>Dikarya</taxon>
        <taxon>Basidiomycota</taxon>
        <taxon>Agaricomycotina</taxon>
        <taxon>Agaricomycetes</taxon>
        <taxon>Agaricomycetidae</taxon>
        <taxon>Agaricales</taxon>
        <taxon>Marasmiineae</taxon>
        <taxon>Mycenaceae</taxon>
        <taxon>Mycena</taxon>
    </lineage>
</organism>
<gene>
    <name evidence="2" type="ORF">DFH08DRAFT_718680</name>
</gene>
<evidence type="ECO:0000313" key="2">
    <source>
        <dbReference type="EMBL" id="KAJ7310580.1"/>
    </source>
</evidence>
<feature type="non-terminal residue" evidence="2">
    <location>
        <position position="202"/>
    </location>
</feature>
<reference evidence="2" key="1">
    <citation type="submission" date="2023-03" db="EMBL/GenBank/DDBJ databases">
        <title>Massive genome expansion in bonnet fungi (Mycena s.s.) driven by repeated elements and novel gene families across ecological guilds.</title>
        <authorList>
            <consortium name="Lawrence Berkeley National Laboratory"/>
            <person name="Harder C.B."/>
            <person name="Miyauchi S."/>
            <person name="Viragh M."/>
            <person name="Kuo A."/>
            <person name="Thoen E."/>
            <person name="Andreopoulos B."/>
            <person name="Lu D."/>
            <person name="Skrede I."/>
            <person name="Drula E."/>
            <person name="Henrissat B."/>
            <person name="Morin E."/>
            <person name="Kohler A."/>
            <person name="Barry K."/>
            <person name="LaButti K."/>
            <person name="Morin E."/>
            <person name="Salamov A."/>
            <person name="Lipzen A."/>
            <person name="Mereny Z."/>
            <person name="Hegedus B."/>
            <person name="Baldrian P."/>
            <person name="Stursova M."/>
            <person name="Weitz H."/>
            <person name="Taylor A."/>
            <person name="Grigoriev I.V."/>
            <person name="Nagy L.G."/>
            <person name="Martin F."/>
            <person name="Kauserud H."/>
        </authorList>
    </citation>
    <scope>NUCLEOTIDE SEQUENCE</scope>
    <source>
        <strain evidence="2">CBHHK002</strain>
    </source>
</reference>
<evidence type="ECO:0000259" key="1">
    <source>
        <dbReference type="SMART" id="SM00944"/>
    </source>
</evidence>
<feature type="domain" description="Peptidase S53 activation" evidence="1">
    <location>
        <begin position="1"/>
        <end position="90"/>
    </location>
</feature>
<dbReference type="SMART" id="SM00944">
    <property type="entry name" value="Pro-kuma_activ"/>
    <property type="match status" value="1"/>
</dbReference>
<accession>A0AAD7EBN2</accession>
<dbReference type="EMBL" id="JARIHO010000078">
    <property type="protein sequence ID" value="KAJ7310580.1"/>
    <property type="molecule type" value="Genomic_DNA"/>
</dbReference>
<protein>
    <submittedName>
        <fullName evidence="2">Pro-kumamolisin, activation domain-containing protein</fullName>
    </submittedName>
</protein>
<keyword evidence="3" id="KW-1185">Reference proteome</keyword>
<dbReference type="SUPFAM" id="SSF54897">
    <property type="entry name" value="Protease propeptides/inhibitors"/>
    <property type="match status" value="1"/>
</dbReference>
<dbReference type="Proteomes" id="UP001218218">
    <property type="component" value="Unassembled WGS sequence"/>
</dbReference>